<dbReference type="EMBL" id="AZNF01000030">
    <property type="protein sequence ID" value="KID59334.1"/>
    <property type="molecule type" value="Genomic_DNA"/>
</dbReference>
<evidence type="ECO:0000313" key="3">
    <source>
        <dbReference type="Proteomes" id="UP000031186"/>
    </source>
</evidence>
<feature type="compositionally biased region" description="Basic and acidic residues" evidence="1">
    <location>
        <begin position="55"/>
        <end position="74"/>
    </location>
</feature>
<dbReference type="AlphaFoldDB" id="A0A0B4FSX2"/>
<organism evidence="2 3">
    <name type="scientific">Metarhizium anisopliae (strain ARSEF 549)</name>
    <dbReference type="NCBI Taxonomy" id="3151832"/>
    <lineage>
        <taxon>Eukaryota</taxon>
        <taxon>Fungi</taxon>
        <taxon>Dikarya</taxon>
        <taxon>Ascomycota</taxon>
        <taxon>Pezizomycotina</taxon>
        <taxon>Sordariomycetes</taxon>
        <taxon>Hypocreomycetidae</taxon>
        <taxon>Hypocreales</taxon>
        <taxon>Clavicipitaceae</taxon>
        <taxon>Metarhizium</taxon>
    </lineage>
</organism>
<dbReference type="Proteomes" id="UP000031186">
    <property type="component" value="Unassembled WGS sequence"/>
</dbReference>
<reference evidence="2 3" key="1">
    <citation type="journal article" date="2014" name="Proc. Natl. Acad. Sci. U.S.A.">
        <title>Trajectory and genomic determinants of fungal-pathogen speciation and host adaptation.</title>
        <authorList>
            <person name="Hu X."/>
            <person name="Xiao G."/>
            <person name="Zheng P."/>
            <person name="Shang Y."/>
            <person name="Su Y."/>
            <person name="Zhang X."/>
            <person name="Liu X."/>
            <person name="Zhan S."/>
            <person name="St Leger R.J."/>
            <person name="Wang C."/>
        </authorList>
    </citation>
    <scope>NUCLEOTIDE SEQUENCE [LARGE SCALE GENOMIC DNA]</scope>
    <source>
        <strain evidence="2 3">ARSEF 549</strain>
    </source>
</reference>
<sequence length="258" mass="28741">MVNGKMQEAIEGKVKWESVDEDTFVCFWQYAYTGNYDIHSEQVASEAEIEDKTIDPDKVDTPTDTRGARIEEPVHPGWANPVDAVEPTAEPGPEPATVAEVDDPWGFASFKKGKKKKKCSLEPPSALEPSSKQGRLWTKFVALRRTSDCLEANHTATEAKLGAPEAGHLLSHAKVYVFADCYGMTQLMTLSYNKLLQSLVDLNLHAKSLADVVALAEYSYDMLVPDDLKELVNLFAACEVERLWKYEQFQTLLDTHAG</sequence>
<dbReference type="InterPro" id="IPR011333">
    <property type="entry name" value="SKP1/BTB/POZ_sf"/>
</dbReference>
<gene>
    <name evidence="2" type="ORF">MAN_10746</name>
</gene>
<proteinExistence type="predicted"/>
<evidence type="ECO:0008006" key="4">
    <source>
        <dbReference type="Google" id="ProtNLM"/>
    </source>
</evidence>
<feature type="non-terminal residue" evidence="2">
    <location>
        <position position="1"/>
    </location>
</feature>
<accession>A0A0B4FSX2</accession>
<name>A0A0B4FSX2_METAF</name>
<protein>
    <recommendedName>
        <fullName evidence="4">BTB/POZ fold protein</fullName>
    </recommendedName>
</protein>
<feature type="region of interest" description="Disordered" evidence="1">
    <location>
        <begin position="55"/>
        <end position="81"/>
    </location>
</feature>
<dbReference type="HOGENOM" id="CLU_056399_1_0_1"/>
<dbReference type="VEuPathDB" id="FungiDB:MAN_10746"/>
<dbReference type="Gene3D" id="3.30.710.10">
    <property type="entry name" value="Potassium Channel Kv1.1, Chain A"/>
    <property type="match status" value="1"/>
</dbReference>
<keyword evidence="3" id="KW-1185">Reference proteome</keyword>
<evidence type="ECO:0000313" key="2">
    <source>
        <dbReference type="EMBL" id="KID59334.1"/>
    </source>
</evidence>
<evidence type="ECO:0000256" key="1">
    <source>
        <dbReference type="SAM" id="MobiDB-lite"/>
    </source>
</evidence>
<comment type="caution">
    <text evidence="2">The sequence shown here is derived from an EMBL/GenBank/DDBJ whole genome shotgun (WGS) entry which is preliminary data.</text>
</comment>